<name>A0ABD0JUC7_9CAEN</name>
<protein>
    <recommendedName>
        <fullName evidence="5">SOCS box domain-containing protein</fullName>
    </recommendedName>
</protein>
<proteinExistence type="predicted"/>
<dbReference type="InterPro" id="IPR002110">
    <property type="entry name" value="Ankyrin_rpt"/>
</dbReference>
<evidence type="ECO:0000256" key="4">
    <source>
        <dbReference type="SAM" id="Coils"/>
    </source>
</evidence>
<keyword evidence="7" id="KW-1185">Reference proteome</keyword>
<evidence type="ECO:0000259" key="5">
    <source>
        <dbReference type="PROSITE" id="PS50225"/>
    </source>
</evidence>
<reference evidence="6 7" key="1">
    <citation type="journal article" date="2023" name="Sci. Data">
        <title>Genome assembly of the Korean intertidal mud-creeper Batillaria attramentaria.</title>
        <authorList>
            <person name="Patra A.K."/>
            <person name="Ho P.T."/>
            <person name="Jun S."/>
            <person name="Lee S.J."/>
            <person name="Kim Y."/>
            <person name="Won Y.J."/>
        </authorList>
    </citation>
    <scope>NUCLEOTIDE SEQUENCE [LARGE SCALE GENOMIC DNA]</scope>
    <source>
        <strain evidence="6">Wonlab-2016</strain>
    </source>
</reference>
<dbReference type="Proteomes" id="UP001519460">
    <property type="component" value="Unassembled WGS sequence"/>
</dbReference>
<keyword evidence="4" id="KW-0175">Coiled coil</keyword>
<feature type="coiled-coil region" evidence="4">
    <location>
        <begin position="580"/>
        <end position="614"/>
    </location>
</feature>
<dbReference type="InterPro" id="IPR036770">
    <property type="entry name" value="Ankyrin_rpt-contain_sf"/>
</dbReference>
<evidence type="ECO:0000313" key="7">
    <source>
        <dbReference type="Proteomes" id="UP001519460"/>
    </source>
</evidence>
<comment type="caution">
    <text evidence="6">The sequence shown here is derived from an EMBL/GenBank/DDBJ whole genome shotgun (WGS) entry which is preliminary data.</text>
</comment>
<dbReference type="Pfam" id="PF07525">
    <property type="entry name" value="SOCS_box"/>
    <property type="match status" value="1"/>
</dbReference>
<dbReference type="Pfam" id="PF00023">
    <property type="entry name" value="Ank"/>
    <property type="match status" value="1"/>
</dbReference>
<keyword evidence="2 3" id="KW-0040">ANK repeat</keyword>
<sequence length="1181" mass="135725">MGQVFGNRRTLENAVDYGDWKRVSKFLERGVSQAQYIWAAKKACGSADDETLREILSLREELPESVVYSATLNKRWQVLRTVIKSEFRWRWAVKEAIEKADNPSCYRIVHGGVSESGDLDFCVEQAVQNDRWELVLWCLEGIRPRGLTPLDYIELRNPKCLITPSETVIQYAVAEAAVRAEETVLRDILRHATDREPVMTKLLERGLWRLGSTFFASYSTHIFEEKPEHLLKGLVTKGWWSAAGQLFKTCMDNTQPVDVNQKVDEPSDNVNAEEPKAAFCPHLEIWAGHFVKSLGEISFSNTAWSHHEEKSRFDEFLAFQQNCFRVLMHCSECTRDNGRNDQKNTTKSLISRWEQHVRMCVPEEKIMSGVEGLLGNLSEEYLDSTGQLNVKRGEFFTCIFALQTINTPLQSLAVRTLTRTYRSEVSRCDVTRLDVITNLSLSRVWEEERRSLFQAAVEQREWTIVKQLADHSLYDDQRDWALGEALRERQMAVFMLLADHGLTEDQLRRVYRQVAKHADWNTVLELFERGADVLLVSEELETANPSRERLPTEDEMEKYERKFEDNPALENEYRERWQKIEELEARYRKRCRKLRALERRLETEKQDFDNAVKQKNWRAVLHRLRRTSTQEQARLALDHAVQSEAWHVVVQLVKLSMDADERETFLPEAIRRRQWGVARALLERGVSAELCLNVLPELIKEGQWILVARVMEHGVSDDQRRQIIQEGLDHREGSVVAHCISIMEGTLTVEEREAIFERSLRHGLWQAVRRLVEEKDSTGIAQRDKALIESVWRHKWDVVEHCLQLGADIDKPDTEGNALVQQAARKNDWITVEGLLYVGADQFVLDTDGYTLLDRAIECQNWAAAKMLVKFHGDINKPGPDGYTPLYKLIQYEQADIIDCALDWGRNVAHKVDCFGETALHVLCQGGYWDSLRYIIARGADPLAVARGGESVLLFAVNNKQCPEKLVAACIKLGIASFQPKLTDTMTYATRADTSCVNIEVCSPFQQALYRSDLALVQMLYESGACSNAEFHRMAQRLFVDNDAITDAPMSVTLSYDPDEVKEFDSRIFPYMRKILSPRSLQSLCRLTISRQLGIRPRRHKMVNTLPLPRRMKDYVMFADLTVSRPDIGQIPGLPDHREYPVFSQEARCTRPLSSLPVDPCPACLPCTRKSRPMMGVVLLA</sequence>
<dbReference type="FunFam" id="1.10.750.20:FF:000001">
    <property type="entry name" value="Ankyrin repeat and SOCS box containing 1"/>
    <property type="match status" value="1"/>
</dbReference>
<dbReference type="PANTHER" id="PTHR24198">
    <property type="entry name" value="ANKYRIN REPEAT AND PROTEIN KINASE DOMAIN-CONTAINING PROTEIN"/>
    <property type="match status" value="1"/>
</dbReference>
<dbReference type="AlphaFoldDB" id="A0ABD0JUC7"/>
<feature type="repeat" description="ANK" evidence="3">
    <location>
        <begin position="915"/>
        <end position="947"/>
    </location>
</feature>
<evidence type="ECO:0000256" key="1">
    <source>
        <dbReference type="ARBA" id="ARBA00022737"/>
    </source>
</evidence>
<evidence type="ECO:0000313" key="6">
    <source>
        <dbReference type="EMBL" id="KAK7478518.1"/>
    </source>
</evidence>
<accession>A0ABD0JUC7</accession>
<evidence type="ECO:0000256" key="2">
    <source>
        <dbReference type="ARBA" id="ARBA00023043"/>
    </source>
</evidence>
<dbReference type="SUPFAM" id="SSF158235">
    <property type="entry name" value="SOCS box-like"/>
    <property type="match status" value="1"/>
</dbReference>
<dbReference type="EMBL" id="JACVVK020000324">
    <property type="protein sequence ID" value="KAK7478518.1"/>
    <property type="molecule type" value="Genomic_DNA"/>
</dbReference>
<dbReference type="PROSITE" id="PS50225">
    <property type="entry name" value="SOCS"/>
    <property type="match status" value="1"/>
</dbReference>
<dbReference type="CDD" id="cd03716">
    <property type="entry name" value="SOCS_ASB_like"/>
    <property type="match status" value="1"/>
</dbReference>
<evidence type="ECO:0000256" key="3">
    <source>
        <dbReference type="PROSITE-ProRule" id="PRU00023"/>
    </source>
</evidence>
<keyword evidence="1" id="KW-0677">Repeat</keyword>
<feature type="domain" description="SOCS box" evidence="5">
    <location>
        <begin position="1070"/>
        <end position="1122"/>
    </location>
</feature>
<dbReference type="SMART" id="SM00969">
    <property type="entry name" value="SOCS_box"/>
    <property type="match status" value="1"/>
</dbReference>
<dbReference type="PANTHER" id="PTHR24198:SF194">
    <property type="entry name" value="INVERSIN-A"/>
    <property type="match status" value="1"/>
</dbReference>
<organism evidence="6 7">
    <name type="scientific">Batillaria attramentaria</name>
    <dbReference type="NCBI Taxonomy" id="370345"/>
    <lineage>
        <taxon>Eukaryota</taxon>
        <taxon>Metazoa</taxon>
        <taxon>Spiralia</taxon>
        <taxon>Lophotrochozoa</taxon>
        <taxon>Mollusca</taxon>
        <taxon>Gastropoda</taxon>
        <taxon>Caenogastropoda</taxon>
        <taxon>Sorbeoconcha</taxon>
        <taxon>Cerithioidea</taxon>
        <taxon>Batillariidae</taxon>
        <taxon>Batillaria</taxon>
    </lineage>
</organism>
<dbReference type="Gene3D" id="1.10.750.20">
    <property type="entry name" value="SOCS box"/>
    <property type="match status" value="1"/>
</dbReference>
<dbReference type="Gene3D" id="1.25.40.20">
    <property type="entry name" value="Ankyrin repeat-containing domain"/>
    <property type="match status" value="2"/>
</dbReference>
<dbReference type="PROSITE" id="PS50297">
    <property type="entry name" value="ANK_REP_REGION"/>
    <property type="match status" value="1"/>
</dbReference>
<dbReference type="SUPFAM" id="SSF48403">
    <property type="entry name" value="Ankyrin repeat"/>
    <property type="match status" value="1"/>
</dbReference>
<dbReference type="SMART" id="SM00248">
    <property type="entry name" value="ANK"/>
    <property type="match status" value="7"/>
</dbReference>
<dbReference type="PROSITE" id="PS50088">
    <property type="entry name" value="ANK_REPEAT"/>
    <property type="match status" value="1"/>
</dbReference>
<gene>
    <name evidence="6" type="ORF">BaRGS_00030277</name>
</gene>
<dbReference type="InterPro" id="IPR001496">
    <property type="entry name" value="SOCS_box"/>
</dbReference>
<dbReference type="InterPro" id="IPR036036">
    <property type="entry name" value="SOCS_box-like_dom_sf"/>
</dbReference>